<accession>A0A803PB54</accession>
<evidence type="ECO:0000313" key="1">
    <source>
        <dbReference type="EnsemblPlants" id="cds.evm.model.03.963"/>
    </source>
</evidence>
<dbReference type="EnsemblPlants" id="evm.model.03.963">
    <property type="protein sequence ID" value="cds.evm.model.03.963"/>
    <property type="gene ID" value="evm.TU.03.963"/>
</dbReference>
<protein>
    <submittedName>
        <fullName evidence="1">Uncharacterized protein</fullName>
    </submittedName>
</protein>
<proteinExistence type="predicted"/>
<dbReference type="Gramene" id="evm.model.03.963">
    <property type="protein sequence ID" value="cds.evm.model.03.963"/>
    <property type="gene ID" value="evm.TU.03.963"/>
</dbReference>
<name>A0A803PB54_CANSA</name>
<dbReference type="EMBL" id="UZAU01000274">
    <property type="status" value="NOT_ANNOTATED_CDS"/>
    <property type="molecule type" value="Genomic_DNA"/>
</dbReference>
<evidence type="ECO:0000313" key="2">
    <source>
        <dbReference type="Proteomes" id="UP000596661"/>
    </source>
</evidence>
<dbReference type="Proteomes" id="UP000596661">
    <property type="component" value="Chromosome 3"/>
</dbReference>
<organism evidence="1 2">
    <name type="scientific">Cannabis sativa</name>
    <name type="common">Hemp</name>
    <name type="synonym">Marijuana</name>
    <dbReference type="NCBI Taxonomy" id="3483"/>
    <lineage>
        <taxon>Eukaryota</taxon>
        <taxon>Viridiplantae</taxon>
        <taxon>Streptophyta</taxon>
        <taxon>Embryophyta</taxon>
        <taxon>Tracheophyta</taxon>
        <taxon>Spermatophyta</taxon>
        <taxon>Magnoliopsida</taxon>
        <taxon>eudicotyledons</taxon>
        <taxon>Gunneridae</taxon>
        <taxon>Pentapetalae</taxon>
        <taxon>rosids</taxon>
        <taxon>fabids</taxon>
        <taxon>Rosales</taxon>
        <taxon>Cannabaceae</taxon>
        <taxon>Cannabis</taxon>
    </lineage>
</organism>
<dbReference type="AlphaFoldDB" id="A0A803PB54"/>
<reference evidence="1" key="1">
    <citation type="submission" date="2018-11" db="EMBL/GenBank/DDBJ databases">
        <authorList>
            <person name="Grassa J C."/>
        </authorList>
    </citation>
    <scope>NUCLEOTIDE SEQUENCE [LARGE SCALE GENOMIC DNA]</scope>
</reference>
<sequence>MCFPSLSLSNWSILLGETSDLCSREKRKQVWVQIKVRGWVQVWVLRSGSESGCKSLGLGPGFGPSQGPNSGLGVGSEFGIQRQNDLLKGDHLSWTEDGRSNIWGLVKVCWWQLKASRKDAMTQRSKKPLGIDEGSLVDLYFGVDGVCYCIDAGG</sequence>
<reference evidence="1" key="2">
    <citation type="submission" date="2021-03" db="UniProtKB">
        <authorList>
            <consortium name="EnsemblPlants"/>
        </authorList>
    </citation>
    <scope>IDENTIFICATION</scope>
</reference>
<keyword evidence="2" id="KW-1185">Reference proteome</keyword>